<dbReference type="Pfam" id="PF03129">
    <property type="entry name" value="HGTP_anticodon"/>
    <property type="match status" value="1"/>
</dbReference>
<keyword evidence="13" id="KW-1185">Reference proteome</keyword>
<reference evidence="12 13" key="1">
    <citation type="submission" date="2019-03" db="EMBL/GenBank/DDBJ databases">
        <title>Genomic Encyclopedia of Type Strains, Phase IV (KMG-IV): sequencing the most valuable type-strain genomes for metagenomic binning, comparative biology and taxonomic classification.</title>
        <authorList>
            <person name="Goeker M."/>
        </authorList>
    </citation>
    <scope>NUCLEOTIDE SEQUENCE [LARGE SCALE GENOMIC DNA]</scope>
    <source>
        <strain evidence="12 13">DSM 24984</strain>
    </source>
</reference>
<gene>
    <name evidence="9" type="primary">hisS</name>
    <name evidence="12" type="ORF">C8D98_1606</name>
</gene>
<feature type="binding site" evidence="10">
    <location>
        <position position="129"/>
    </location>
    <ligand>
        <name>L-histidine</name>
        <dbReference type="ChEBI" id="CHEBI:57595"/>
    </ligand>
</feature>
<evidence type="ECO:0000256" key="9">
    <source>
        <dbReference type="HAMAP-Rule" id="MF_00127"/>
    </source>
</evidence>
<dbReference type="CDD" id="cd00773">
    <property type="entry name" value="HisRS-like_core"/>
    <property type="match status" value="1"/>
</dbReference>
<evidence type="ECO:0000256" key="3">
    <source>
        <dbReference type="ARBA" id="ARBA00022598"/>
    </source>
</evidence>
<evidence type="ECO:0000259" key="11">
    <source>
        <dbReference type="PROSITE" id="PS50862"/>
    </source>
</evidence>
<organism evidence="12 13">
    <name type="scientific">Seleniivibrio woodruffii</name>
    <dbReference type="NCBI Taxonomy" id="1078050"/>
    <lineage>
        <taxon>Bacteria</taxon>
        <taxon>Pseudomonadati</taxon>
        <taxon>Deferribacterota</taxon>
        <taxon>Deferribacteres</taxon>
        <taxon>Deferribacterales</taxon>
        <taxon>Geovibrionaceae</taxon>
        <taxon>Seleniivibrio</taxon>
    </lineage>
</organism>
<name>A0A4R1K9M3_9BACT</name>
<dbReference type="NCBIfam" id="TIGR00442">
    <property type="entry name" value="hisS"/>
    <property type="match status" value="1"/>
</dbReference>
<proteinExistence type="inferred from homology"/>
<keyword evidence="7 9" id="KW-0030">Aminoacyl-tRNA synthetase</keyword>
<dbReference type="Gene3D" id="3.30.930.10">
    <property type="entry name" value="Bira Bifunctional Protein, Domain 2"/>
    <property type="match status" value="1"/>
</dbReference>
<sequence length="420" mass="47734">MYQKVKGFRDIYGLEARYWNKVEKVFRQTFRTFNFEEFYLPILEKSEVFNRGIGSTTDIVEKEMFAFEDRDGTQVALRPEGTASLVRAYVENKLFSTPGISKYYYVGPMFRRERPQKGRFRQFTQAGIEVFGSGGPSIDADVIYLLYKLAENLGIQNFVSMEINSIGCPACRPAYNEKLIEYFKSNIEHLCGDCLRRLDKNPMRIMDCKNESCKKITADAPKAVDYLCGECRDHFDGVKSYLDALQVPYKVNPMMVRGLDYYVRTAFEMITDRLGSQSAVGAGGRYDGLIQLLGGPDTAGIGFAVGIDRLVSLCMLNETEKENDLDVFIISFRDISDKIALKLANEMRSQGVSVDMDYDFRKMKKQFSLADRYGSLFTVVLGEDETAKGTAAVKDMQAGTQEEIEIAKVTEYITDKLRRN</sequence>
<dbReference type="OrthoDB" id="9800814at2"/>
<evidence type="ECO:0000256" key="4">
    <source>
        <dbReference type="ARBA" id="ARBA00022741"/>
    </source>
</evidence>
<dbReference type="HAMAP" id="MF_00127">
    <property type="entry name" value="His_tRNA_synth"/>
    <property type="match status" value="1"/>
</dbReference>
<dbReference type="RefSeq" id="WP_132873597.1">
    <property type="nucleotide sequence ID" value="NZ_SMGG01000004.1"/>
</dbReference>
<evidence type="ECO:0000256" key="8">
    <source>
        <dbReference type="ARBA" id="ARBA00047639"/>
    </source>
</evidence>
<protein>
    <recommendedName>
        <fullName evidence="9">Histidine--tRNA ligase</fullName>
        <ecNumber evidence="9">6.1.1.21</ecNumber>
    </recommendedName>
    <alternativeName>
        <fullName evidence="9">Histidyl-tRNA synthetase</fullName>
        <shortName evidence="9">HisRS</shortName>
    </alternativeName>
</protein>
<dbReference type="GO" id="GO:0006427">
    <property type="term" value="P:histidyl-tRNA aminoacylation"/>
    <property type="evidence" value="ECO:0007669"/>
    <property type="project" value="UniProtKB-UniRule"/>
</dbReference>
<dbReference type="Proteomes" id="UP000294614">
    <property type="component" value="Unassembled WGS sequence"/>
</dbReference>
<dbReference type="InterPro" id="IPR033656">
    <property type="entry name" value="HisRS_anticodon"/>
</dbReference>
<feature type="binding site" evidence="10">
    <location>
        <begin position="261"/>
        <end position="262"/>
    </location>
    <ligand>
        <name>L-histidine</name>
        <dbReference type="ChEBI" id="CHEBI:57595"/>
    </ligand>
</feature>
<feature type="binding site" evidence="10">
    <location>
        <position position="111"/>
    </location>
    <ligand>
        <name>L-histidine</name>
        <dbReference type="ChEBI" id="CHEBI:57595"/>
    </ligand>
</feature>
<dbReference type="InterPro" id="IPR006195">
    <property type="entry name" value="aa-tRNA-synth_II"/>
</dbReference>
<keyword evidence="5 9" id="KW-0067">ATP-binding</keyword>
<dbReference type="PANTHER" id="PTHR43707:SF1">
    <property type="entry name" value="HISTIDINE--TRNA LIGASE, MITOCHONDRIAL-RELATED"/>
    <property type="match status" value="1"/>
</dbReference>
<dbReference type="AlphaFoldDB" id="A0A4R1K9M3"/>
<dbReference type="EC" id="6.1.1.21" evidence="9"/>
<dbReference type="SUPFAM" id="SSF52954">
    <property type="entry name" value="Class II aaRS ABD-related"/>
    <property type="match status" value="1"/>
</dbReference>
<comment type="similarity">
    <text evidence="1 9">Belongs to the class-II aminoacyl-tRNA synthetase family.</text>
</comment>
<comment type="caution">
    <text evidence="12">The sequence shown here is derived from an EMBL/GenBank/DDBJ whole genome shotgun (WGS) entry which is preliminary data.</text>
</comment>
<feature type="domain" description="Aminoacyl-transfer RNA synthetases class-II family profile" evidence="11">
    <location>
        <begin position="1"/>
        <end position="313"/>
    </location>
</feature>
<evidence type="ECO:0000313" key="13">
    <source>
        <dbReference type="Proteomes" id="UP000294614"/>
    </source>
</evidence>
<evidence type="ECO:0000256" key="1">
    <source>
        <dbReference type="ARBA" id="ARBA00008226"/>
    </source>
</evidence>
<dbReference type="Gene3D" id="3.40.50.800">
    <property type="entry name" value="Anticodon-binding domain"/>
    <property type="match status" value="1"/>
</dbReference>
<dbReference type="InterPro" id="IPR004516">
    <property type="entry name" value="HisRS/HisZ"/>
</dbReference>
<dbReference type="PANTHER" id="PTHR43707">
    <property type="entry name" value="HISTIDYL-TRNA SYNTHETASE"/>
    <property type="match status" value="1"/>
</dbReference>
<evidence type="ECO:0000256" key="6">
    <source>
        <dbReference type="ARBA" id="ARBA00022917"/>
    </source>
</evidence>
<feature type="binding site" evidence="10">
    <location>
        <begin position="80"/>
        <end position="82"/>
    </location>
    <ligand>
        <name>L-histidine</name>
        <dbReference type="ChEBI" id="CHEBI:57595"/>
    </ligand>
</feature>
<comment type="catalytic activity">
    <reaction evidence="8 9">
        <text>tRNA(His) + L-histidine + ATP = L-histidyl-tRNA(His) + AMP + diphosphate + H(+)</text>
        <dbReference type="Rhea" id="RHEA:17313"/>
        <dbReference type="Rhea" id="RHEA-COMP:9665"/>
        <dbReference type="Rhea" id="RHEA-COMP:9689"/>
        <dbReference type="ChEBI" id="CHEBI:15378"/>
        <dbReference type="ChEBI" id="CHEBI:30616"/>
        <dbReference type="ChEBI" id="CHEBI:33019"/>
        <dbReference type="ChEBI" id="CHEBI:57595"/>
        <dbReference type="ChEBI" id="CHEBI:78442"/>
        <dbReference type="ChEBI" id="CHEBI:78527"/>
        <dbReference type="ChEBI" id="CHEBI:456215"/>
        <dbReference type="EC" id="6.1.1.21"/>
    </reaction>
</comment>
<dbReference type="InterPro" id="IPR041715">
    <property type="entry name" value="HisRS-like_core"/>
</dbReference>
<dbReference type="InterPro" id="IPR015807">
    <property type="entry name" value="His-tRNA-ligase"/>
</dbReference>
<dbReference type="SUPFAM" id="SSF55681">
    <property type="entry name" value="Class II aaRS and biotin synthetases"/>
    <property type="match status" value="1"/>
</dbReference>
<dbReference type="EMBL" id="SMGG01000004">
    <property type="protein sequence ID" value="TCK60727.1"/>
    <property type="molecule type" value="Genomic_DNA"/>
</dbReference>
<dbReference type="GO" id="GO:0005737">
    <property type="term" value="C:cytoplasm"/>
    <property type="evidence" value="ECO:0007669"/>
    <property type="project" value="UniProtKB-SubCell"/>
</dbReference>
<comment type="subcellular location">
    <subcellularLocation>
        <location evidence="9">Cytoplasm</location>
    </subcellularLocation>
</comment>
<keyword evidence="6 9" id="KW-0648">Protein biosynthesis</keyword>
<keyword evidence="9" id="KW-0963">Cytoplasm</keyword>
<feature type="binding site" evidence="10">
    <location>
        <position position="125"/>
    </location>
    <ligand>
        <name>L-histidine</name>
        <dbReference type="ChEBI" id="CHEBI:57595"/>
    </ligand>
</feature>
<comment type="subunit">
    <text evidence="2 9">Homodimer.</text>
</comment>
<accession>A0A4R1K9M3</accession>
<evidence type="ECO:0000256" key="7">
    <source>
        <dbReference type="ARBA" id="ARBA00023146"/>
    </source>
</evidence>
<dbReference type="InterPro" id="IPR004154">
    <property type="entry name" value="Anticodon-bd"/>
</dbReference>
<evidence type="ECO:0000256" key="2">
    <source>
        <dbReference type="ARBA" id="ARBA00011738"/>
    </source>
</evidence>
<dbReference type="GO" id="GO:0004821">
    <property type="term" value="F:histidine-tRNA ligase activity"/>
    <property type="evidence" value="ECO:0007669"/>
    <property type="project" value="UniProtKB-UniRule"/>
</dbReference>
<dbReference type="GO" id="GO:0005524">
    <property type="term" value="F:ATP binding"/>
    <property type="evidence" value="ECO:0007669"/>
    <property type="project" value="UniProtKB-UniRule"/>
</dbReference>
<dbReference type="CDD" id="cd00859">
    <property type="entry name" value="HisRS_anticodon"/>
    <property type="match status" value="1"/>
</dbReference>
<dbReference type="InterPro" id="IPR036621">
    <property type="entry name" value="Anticodon-bd_dom_sf"/>
</dbReference>
<keyword evidence="4 9" id="KW-0547">Nucleotide-binding</keyword>
<evidence type="ECO:0000313" key="12">
    <source>
        <dbReference type="EMBL" id="TCK60727.1"/>
    </source>
</evidence>
<keyword evidence="3 9" id="KW-0436">Ligase</keyword>
<dbReference type="InterPro" id="IPR045864">
    <property type="entry name" value="aa-tRNA-synth_II/BPL/LPL"/>
</dbReference>
<evidence type="ECO:0000256" key="5">
    <source>
        <dbReference type="ARBA" id="ARBA00022840"/>
    </source>
</evidence>
<dbReference type="Pfam" id="PF13393">
    <property type="entry name" value="tRNA-synt_His"/>
    <property type="match status" value="2"/>
</dbReference>
<evidence type="ECO:0000256" key="10">
    <source>
        <dbReference type="PIRSR" id="PIRSR001549-1"/>
    </source>
</evidence>
<dbReference type="PROSITE" id="PS50862">
    <property type="entry name" value="AA_TRNA_LIGASE_II"/>
    <property type="match status" value="1"/>
</dbReference>
<feature type="binding site" evidence="10">
    <location>
        <position position="257"/>
    </location>
    <ligand>
        <name>L-histidine</name>
        <dbReference type="ChEBI" id="CHEBI:57595"/>
    </ligand>
</feature>
<dbReference type="PIRSF" id="PIRSF001549">
    <property type="entry name" value="His-tRNA_synth"/>
    <property type="match status" value="1"/>
</dbReference>